<name>A0ACB8UZ52_9EURO</name>
<accession>A0ACB8UZ52</accession>
<sequence length="136" mass="14774">MATEHLSHDEFFSRLKSLFNHQSTSLRGSVFLTQKHLSASSTSEPSSTKGTSDSALNTATTTNDSLSPGRSSILIRASNGRHKTAKVKASTIVQPEDLETFYARYAELCKVGMVGLKKRDRSARKKGKAKGKVSKA</sequence>
<reference evidence="1" key="1">
    <citation type="journal article" date="2022" name="bioRxiv">
        <title>Population genetic analysis of Ophidiomyces ophidiicola, the causative agent of snake fungal disease, indicates recent introductions to the USA.</title>
        <authorList>
            <person name="Ladner J.T."/>
            <person name="Palmer J.M."/>
            <person name="Ettinger C.L."/>
            <person name="Stajich J.E."/>
            <person name="Farrell T.M."/>
            <person name="Glorioso B.M."/>
            <person name="Lawson B."/>
            <person name="Price S.J."/>
            <person name="Stengle A.G."/>
            <person name="Grear D.A."/>
            <person name="Lorch J.M."/>
        </authorList>
    </citation>
    <scope>NUCLEOTIDE SEQUENCE</scope>
    <source>
        <strain evidence="1">NWHC 24266-5</strain>
    </source>
</reference>
<organism evidence="1">
    <name type="scientific">Ophidiomyces ophidiicola</name>
    <dbReference type="NCBI Taxonomy" id="1387563"/>
    <lineage>
        <taxon>Eukaryota</taxon>
        <taxon>Fungi</taxon>
        <taxon>Dikarya</taxon>
        <taxon>Ascomycota</taxon>
        <taxon>Pezizomycotina</taxon>
        <taxon>Eurotiomycetes</taxon>
        <taxon>Eurotiomycetidae</taxon>
        <taxon>Onygenales</taxon>
        <taxon>Onygenaceae</taxon>
        <taxon>Ophidiomyces</taxon>
    </lineage>
</organism>
<dbReference type="EMBL" id="JALBCA010000028">
    <property type="protein sequence ID" value="KAI2388825.1"/>
    <property type="molecule type" value="Genomic_DNA"/>
</dbReference>
<comment type="caution">
    <text evidence="1">The sequence shown here is derived from an EMBL/GenBank/DDBJ whole genome shotgun (WGS) entry which is preliminary data.</text>
</comment>
<gene>
    <name evidence="1" type="ORF">LOY88_002418</name>
</gene>
<proteinExistence type="predicted"/>
<evidence type="ECO:0000313" key="1">
    <source>
        <dbReference type="EMBL" id="KAI2388825.1"/>
    </source>
</evidence>
<protein>
    <submittedName>
        <fullName evidence="1">Uncharacterized protein</fullName>
    </submittedName>
</protein>